<protein>
    <submittedName>
        <fullName evidence="2">Uncharacterized protein</fullName>
    </submittedName>
</protein>
<dbReference type="Proteomes" id="UP000247233">
    <property type="component" value="Unassembled WGS sequence"/>
</dbReference>
<dbReference type="GeneID" id="37070824"/>
<name>A0A317VZ25_9EURO</name>
<dbReference type="AlphaFoldDB" id="A0A317VZ25"/>
<proteinExistence type="predicted"/>
<comment type="caution">
    <text evidence="2">The sequence shown here is derived from an EMBL/GenBank/DDBJ whole genome shotgun (WGS) entry which is preliminary data.</text>
</comment>
<accession>A0A317VZ25</accession>
<organism evidence="2 3">
    <name type="scientific">Aspergillus heteromorphus CBS 117.55</name>
    <dbReference type="NCBI Taxonomy" id="1448321"/>
    <lineage>
        <taxon>Eukaryota</taxon>
        <taxon>Fungi</taxon>
        <taxon>Dikarya</taxon>
        <taxon>Ascomycota</taxon>
        <taxon>Pezizomycotina</taxon>
        <taxon>Eurotiomycetes</taxon>
        <taxon>Eurotiomycetidae</taxon>
        <taxon>Eurotiales</taxon>
        <taxon>Aspergillaceae</taxon>
        <taxon>Aspergillus</taxon>
        <taxon>Aspergillus subgen. Circumdati</taxon>
    </lineage>
</organism>
<evidence type="ECO:0000256" key="1">
    <source>
        <dbReference type="SAM" id="MobiDB-lite"/>
    </source>
</evidence>
<dbReference type="RefSeq" id="XP_025398213.1">
    <property type="nucleotide sequence ID" value="XM_025548587.1"/>
</dbReference>
<sequence length="67" mass="7485">MKPFPPLHAPQPPNPSSIHPSLELPKQAPPHPHQSCEQVSRGVWPVSSEWSLTDRGTEHPRRQPTSP</sequence>
<evidence type="ECO:0000313" key="2">
    <source>
        <dbReference type="EMBL" id="PWY78272.1"/>
    </source>
</evidence>
<keyword evidence="3" id="KW-1185">Reference proteome</keyword>
<feature type="compositionally biased region" description="Pro residues" evidence="1">
    <location>
        <begin position="1"/>
        <end position="15"/>
    </location>
</feature>
<gene>
    <name evidence="2" type="ORF">BO70DRAFT_60867</name>
</gene>
<reference evidence="2 3" key="1">
    <citation type="submission" date="2016-12" db="EMBL/GenBank/DDBJ databases">
        <title>The genomes of Aspergillus section Nigri reveals drivers in fungal speciation.</title>
        <authorList>
            <consortium name="DOE Joint Genome Institute"/>
            <person name="Vesth T.C."/>
            <person name="Nybo J."/>
            <person name="Theobald S."/>
            <person name="Brandl J."/>
            <person name="Frisvad J.C."/>
            <person name="Nielsen K.F."/>
            <person name="Lyhne E.K."/>
            <person name="Kogle M.E."/>
            <person name="Kuo A."/>
            <person name="Riley R."/>
            <person name="Clum A."/>
            <person name="Nolan M."/>
            <person name="Lipzen A."/>
            <person name="Salamov A."/>
            <person name="Henrissat B."/>
            <person name="Wiebenga A."/>
            <person name="De Vries R.P."/>
            <person name="Grigoriev I.V."/>
            <person name="Mortensen U.H."/>
            <person name="Andersen M.R."/>
            <person name="Baker S.E."/>
        </authorList>
    </citation>
    <scope>NUCLEOTIDE SEQUENCE [LARGE SCALE GENOMIC DNA]</scope>
    <source>
        <strain evidence="2 3">CBS 117.55</strain>
    </source>
</reference>
<dbReference type="EMBL" id="MSFL01000017">
    <property type="protein sequence ID" value="PWY78272.1"/>
    <property type="molecule type" value="Genomic_DNA"/>
</dbReference>
<feature type="region of interest" description="Disordered" evidence="1">
    <location>
        <begin position="1"/>
        <end position="67"/>
    </location>
</feature>
<dbReference type="VEuPathDB" id="FungiDB:BO70DRAFT_60867"/>
<evidence type="ECO:0000313" key="3">
    <source>
        <dbReference type="Proteomes" id="UP000247233"/>
    </source>
</evidence>